<name>A0ABQ2UJI6_9PSEU</name>
<evidence type="ECO:0000313" key="8">
    <source>
        <dbReference type="EMBL" id="GGU40103.1"/>
    </source>
</evidence>
<dbReference type="InterPro" id="IPR039425">
    <property type="entry name" value="RNA_pol_sigma-70-like"/>
</dbReference>
<dbReference type="SUPFAM" id="SSF88946">
    <property type="entry name" value="Sigma2 domain of RNA polymerase sigma factors"/>
    <property type="match status" value="1"/>
</dbReference>
<reference evidence="9" key="1">
    <citation type="journal article" date="2019" name="Int. J. Syst. Evol. Microbiol.">
        <title>The Global Catalogue of Microorganisms (GCM) 10K type strain sequencing project: providing services to taxonomists for standard genome sequencing and annotation.</title>
        <authorList>
            <consortium name="The Broad Institute Genomics Platform"/>
            <consortium name="The Broad Institute Genome Sequencing Center for Infectious Disease"/>
            <person name="Wu L."/>
            <person name="Ma J."/>
        </authorList>
    </citation>
    <scope>NUCLEOTIDE SEQUENCE [LARGE SCALE GENOMIC DNA]</scope>
    <source>
        <strain evidence="9">JCM 3296</strain>
    </source>
</reference>
<evidence type="ECO:0000256" key="1">
    <source>
        <dbReference type="ARBA" id="ARBA00010641"/>
    </source>
</evidence>
<dbReference type="InterPro" id="IPR013249">
    <property type="entry name" value="RNA_pol_sigma70_r4_t2"/>
</dbReference>
<evidence type="ECO:0000256" key="5">
    <source>
        <dbReference type="ARBA" id="ARBA00023163"/>
    </source>
</evidence>
<evidence type="ECO:0000259" key="6">
    <source>
        <dbReference type="Pfam" id="PF04542"/>
    </source>
</evidence>
<evidence type="ECO:0000313" key="9">
    <source>
        <dbReference type="Proteomes" id="UP000649573"/>
    </source>
</evidence>
<dbReference type="InterPro" id="IPR007627">
    <property type="entry name" value="RNA_pol_sigma70_r2"/>
</dbReference>
<dbReference type="SUPFAM" id="SSF88659">
    <property type="entry name" value="Sigma3 and sigma4 domains of RNA polymerase sigma factors"/>
    <property type="match status" value="1"/>
</dbReference>
<dbReference type="InterPro" id="IPR013325">
    <property type="entry name" value="RNA_pol_sigma_r2"/>
</dbReference>
<dbReference type="PANTHER" id="PTHR43133:SF50">
    <property type="entry name" value="ECF RNA POLYMERASE SIGMA FACTOR SIGM"/>
    <property type="match status" value="1"/>
</dbReference>
<dbReference type="Pfam" id="PF08281">
    <property type="entry name" value="Sigma70_r4_2"/>
    <property type="match status" value="1"/>
</dbReference>
<feature type="domain" description="RNA polymerase sigma-70 region 2" evidence="6">
    <location>
        <begin position="24"/>
        <end position="88"/>
    </location>
</feature>
<dbReference type="PANTHER" id="PTHR43133">
    <property type="entry name" value="RNA POLYMERASE ECF-TYPE SIGMA FACTO"/>
    <property type="match status" value="1"/>
</dbReference>
<keyword evidence="2" id="KW-0805">Transcription regulation</keyword>
<dbReference type="Proteomes" id="UP000649573">
    <property type="component" value="Unassembled WGS sequence"/>
</dbReference>
<accession>A0ABQ2UJI6</accession>
<dbReference type="Gene3D" id="1.10.1740.10">
    <property type="match status" value="1"/>
</dbReference>
<dbReference type="Gene3D" id="1.10.10.10">
    <property type="entry name" value="Winged helix-like DNA-binding domain superfamily/Winged helix DNA-binding domain"/>
    <property type="match status" value="1"/>
</dbReference>
<dbReference type="EMBL" id="BMRE01000013">
    <property type="protein sequence ID" value="GGU40103.1"/>
    <property type="molecule type" value="Genomic_DNA"/>
</dbReference>
<keyword evidence="9" id="KW-1185">Reference proteome</keyword>
<dbReference type="InterPro" id="IPR013324">
    <property type="entry name" value="RNA_pol_sigma_r3/r4-like"/>
</dbReference>
<evidence type="ECO:0000259" key="7">
    <source>
        <dbReference type="Pfam" id="PF08281"/>
    </source>
</evidence>
<evidence type="ECO:0000256" key="2">
    <source>
        <dbReference type="ARBA" id="ARBA00023015"/>
    </source>
</evidence>
<sequence>MDGEPIRQIEAAANDPVLADFSAFYRSEVGRVVGYVVKMTGASVHEAADAAQTALALAWEHWDRITYPRAWVRTVAVREARRSLADQRAVDDRALLPPEAIFLPGAKWQLVVAALAALPLAQRQVLALTADGFSDEEIARELQTTPQAVRQSRSRGRRLLKAVLARKGWSYE</sequence>
<keyword evidence="5" id="KW-0804">Transcription</keyword>
<protein>
    <submittedName>
        <fullName evidence="8">RNA polymerase sigma24 factor</fullName>
    </submittedName>
</protein>
<keyword evidence="4" id="KW-0238">DNA-binding</keyword>
<keyword evidence="3" id="KW-0731">Sigma factor</keyword>
<dbReference type="RefSeq" id="WP_189254797.1">
    <property type="nucleotide sequence ID" value="NZ_BMRE01000013.1"/>
</dbReference>
<feature type="domain" description="RNA polymerase sigma factor 70 region 4 type 2" evidence="7">
    <location>
        <begin position="110"/>
        <end position="160"/>
    </location>
</feature>
<gene>
    <name evidence="8" type="ORF">GCM10010178_35620</name>
</gene>
<organism evidence="8 9">
    <name type="scientific">Lentzea flava</name>
    <dbReference type="NCBI Taxonomy" id="103732"/>
    <lineage>
        <taxon>Bacteria</taxon>
        <taxon>Bacillati</taxon>
        <taxon>Actinomycetota</taxon>
        <taxon>Actinomycetes</taxon>
        <taxon>Pseudonocardiales</taxon>
        <taxon>Pseudonocardiaceae</taxon>
        <taxon>Lentzea</taxon>
    </lineage>
</organism>
<dbReference type="InterPro" id="IPR036388">
    <property type="entry name" value="WH-like_DNA-bd_sf"/>
</dbReference>
<comment type="similarity">
    <text evidence="1">Belongs to the sigma-70 factor family. ECF subfamily.</text>
</comment>
<dbReference type="Pfam" id="PF04542">
    <property type="entry name" value="Sigma70_r2"/>
    <property type="match status" value="1"/>
</dbReference>
<comment type="caution">
    <text evidence="8">The sequence shown here is derived from an EMBL/GenBank/DDBJ whole genome shotgun (WGS) entry which is preliminary data.</text>
</comment>
<proteinExistence type="inferred from homology"/>
<evidence type="ECO:0000256" key="3">
    <source>
        <dbReference type="ARBA" id="ARBA00023082"/>
    </source>
</evidence>
<evidence type="ECO:0000256" key="4">
    <source>
        <dbReference type="ARBA" id="ARBA00023125"/>
    </source>
</evidence>